<name>A0ABX1G060_9PSEU</name>
<keyword evidence="2" id="KW-1185">Reference proteome</keyword>
<comment type="caution">
    <text evidence="1">The sequence shown here is derived from an EMBL/GenBank/DDBJ whole genome shotgun (WGS) entry which is preliminary data.</text>
</comment>
<gene>
    <name evidence="1" type="ORF">FXN61_48390</name>
</gene>
<accession>A0ABX1G060</accession>
<dbReference type="EMBL" id="VSRL01000536">
    <property type="protein sequence ID" value="NKE64096.1"/>
    <property type="molecule type" value="Genomic_DNA"/>
</dbReference>
<evidence type="ECO:0000313" key="1">
    <source>
        <dbReference type="EMBL" id="NKE64096.1"/>
    </source>
</evidence>
<dbReference type="Proteomes" id="UP001515943">
    <property type="component" value="Unassembled WGS sequence"/>
</dbReference>
<proteinExistence type="predicted"/>
<evidence type="ECO:0000313" key="2">
    <source>
        <dbReference type="Proteomes" id="UP001515943"/>
    </source>
</evidence>
<reference evidence="1 2" key="1">
    <citation type="submission" date="2019-08" db="EMBL/GenBank/DDBJ databases">
        <title>Lentzea from Indian Himalayas.</title>
        <authorList>
            <person name="Mandal S."/>
            <person name="Mallick Gupta A."/>
            <person name="Maiti P.K."/>
            <person name="Sarkar J."/>
            <person name="Mandal S."/>
        </authorList>
    </citation>
    <scope>NUCLEOTIDE SEQUENCE [LARGE SCALE GENOMIC DNA]</scope>
    <source>
        <strain evidence="1 2">PSKA42</strain>
    </source>
</reference>
<sequence length="85" mass="9288">MPSVAHAVVAGGLFGLAVGLSVCLSRAWGAFGCTRLWLAARGHIPFGFMAFLDDAHRRGVLRQVGAVYQFRHARLQERLAYHVPV</sequence>
<protein>
    <submittedName>
        <fullName evidence="1">Uncharacterized protein</fullName>
    </submittedName>
</protein>
<organism evidence="1 2">
    <name type="scientific">Lentzea indica</name>
    <dbReference type="NCBI Taxonomy" id="2604800"/>
    <lineage>
        <taxon>Bacteria</taxon>
        <taxon>Bacillati</taxon>
        <taxon>Actinomycetota</taxon>
        <taxon>Actinomycetes</taxon>
        <taxon>Pseudonocardiales</taxon>
        <taxon>Pseudonocardiaceae</taxon>
        <taxon>Lentzea</taxon>
    </lineage>
</organism>